<comment type="caution">
    <text evidence="1">The sequence shown here is derived from an EMBL/GenBank/DDBJ whole genome shotgun (WGS) entry which is preliminary data.</text>
</comment>
<proteinExistence type="predicted"/>
<accession>A0AAV3TXR9</accession>
<name>A0AAV3TXR9_9ALTE</name>
<dbReference type="AlphaFoldDB" id="A0AAV3TXR9"/>
<evidence type="ECO:0000313" key="2">
    <source>
        <dbReference type="Proteomes" id="UP001409585"/>
    </source>
</evidence>
<sequence length="107" mass="11135">MAKPANGGAKQLPFTVAVIGLGNINQLTHRPTAALQTLVEWLKAAVYHLALAGGMAPPHIFTAQQLLQHGVKCAVAGRRGWLGGSGASVISHTVFIYSILGGVKQRG</sequence>
<dbReference type="EMBL" id="BAABLX010000003">
    <property type="protein sequence ID" value="GAA4931066.1"/>
    <property type="molecule type" value="Genomic_DNA"/>
</dbReference>
<dbReference type="Proteomes" id="UP001409585">
    <property type="component" value="Unassembled WGS sequence"/>
</dbReference>
<keyword evidence="2" id="KW-1185">Reference proteome</keyword>
<gene>
    <name evidence="1" type="ORF">GCM10025791_03950</name>
</gene>
<reference evidence="2" key="1">
    <citation type="journal article" date="2019" name="Int. J. Syst. Evol. Microbiol.">
        <title>The Global Catalogue of Microorganisms (GCM) 10K type strain sequencing project: providing services to taxonomists for standard genome sequencing and annotation.</title>
        <authorList>
            <consortium name="The Broad Institute Genomics Platform"/>
            <consortium name="The Broad Institute Genome Sequencing Center for Infectious Disease"/>
            <person name="Wu L."/>
            <person name="Ma J."/>
        </authorList>
    </citation>
    <scope>NUCLEOTIDE SEQUENCE [LARGE SCALE GENOMIC DNA]</scope>
    <source>
        <strain evidence="2">JCM 19134</strain>
    </source>
</reference>
<protein>
    <submittedName>
        <fullName evidence="1">Uncharacterized protein</fullName>
    </submittedName>
</protein>
<evidence type="ECO:0000313" key="1">
    <source>
        <dbReference type="EMBL" id="GAA4931066.1"/>
    </source>
</evidence>
<organism evidence="1 2">
    <name type="scientific">Halioxenophilus aromaticivorans</name>
    <dbReference type="NCBI Taxonomy" id="1306992"/>
    <lineage>
        <taxon>Bacteria</taxon>
        <taxon>Pseudomonadati</taxon>
        <taxon>Pseudomonadota</taxon>
        <taxon>Gammaproteobacteria</taxon>
        <taxon>Alteromonadales</taxon>
        <taxon>Alteromonadaceae</taxon>
        <taxon>Halioxenophilus</taxon>
    </lineage>
</organism>